<evidence type="ECO:0000259" key="6">
    <source>
        <dbReference type="Pfam" id="PF01699"/>
    </source>
</evidence>
<feature type="transmembrane region" description="Helical" evidence="5">
    <location>
        <begin position="247"/>
        <end position="269"/>
    </location>
</feature>
<dbReference type="InterPro" id="IPR004837">
    <property type="entry name" value="NaCa_Exmemb"/>
</dbReference>
<evidence type="ECO:0000256" key="5">
    <source>
        <dbReference type="SAM" id="Phobius"/>
    </source>
</evidence>
<protein>
    <submittedName>
        <fullName evidence="7">Sodium:calcium antiporter</fullName>
    </submittedName>
</protein>
<dbReference type="InterPro" id="IPR004481">
    <property type="entry name" value="K/Na/Ca-exchanger"/>
</dbReference>
<feature type="transmembrane region" description="Helical" evidence="5">
    <location>
        <begin position="309"/>
        <end position="331"/>
    </location>
</feature>
<feature type="transmembrane region" description="Helical" evidence="5">
    <location>
        <begin position="130"/>
        <end position="157"/>
    </location>
</feature>
<evidence type="ECO:0000256" key="4">
    <source>
        <dbReference type="ARBA" id="ARBA00023136"/>
    </source>
</evidence>
<feature type="domain" description="Sodium/calcium exchanger membrane region" evidence="6">
    <location>
        <begin position="183"/>
        <end position="331"/>
    </location>
</feature>
<dbReference type="RefSeq" id="WP_229345142.1">
    <property type="nucleotide sequence ID" value="NZ_JAJFAT010000007.1"/>
</dbReference>
<dbReference type="EMBL" id="JAJFAT010000007">
    <property type="protein sequence ID" value="MCC3144871.1"/>
    <property type="molecule type" value="Genomic_DNA"/>
</dbReference>
<dbReference type="GO" id="GO:0005886">
    <property type="term" value="C:plasma membrane"/>
    <property type="evidence" value="ECO:0007669"/>
    <property type="project" value="TreeGrafter"/>
</dbReference>
<name>A0AAW4X044_9FIRM</name>
<feature type="transmembrane region" description="Helical" evidence="5">
    <location>
        <begin position="38"/>
        <end position="63"/>
    </location>
</feature>
<dbReference type="GO" id="GO:0008273">
    <property type="term" value="F:calcium, potassium:sodium antiporter activity"/>
    <property type="evidence" value="ECO:0007669"/>
    <property type="project" value="TreeGrafter"/>
</dbReference>
<comment type="subcellular location">
    <subcellularLocation>
        <location evidence="1">Membrane</location>
        <topology evidence="1">Multi-pass membrane protein</topology>
    </subcellularLocation>
</comment>
<dbReference type="Pfam" id="PF01699">
    <property type="entry name" value="Na_Ca_ex"/>
    <property type="match status" value="2"/>
</dbReference>
<comment type="caution">
    <text evidence="7">The sequence shown here is derived from an EMBL/GenBank/DDBJ whole genome shotgun (WGS) entry which is preliminary data.</text>
</comment>
<keyword evidence="2 5" id="KW-0812">Transmembrane</keyword>
<sequence length="339" mass="36493">MTQIWFTFIVMAFFIIVAGTYISLFGEIIADKSGLGQVFIGVVLISLATSLPELVTSITSAVVGAPDIAVGNAFGSNTFNLAMLSLADLLQGHGPLLLRVNYSHIITGLLGILLSALVVFSLIVSHFMNIHLSIFGIGIDSIVLLLSYLGGMILIFKYDKKNPLDKKHKVKKEKTHKYSYKTALIGFAAAAVVILFSGIRLTTTAEEIALLTGIDQSFIGTILVAAATSLPELVAIIAAVKINAYNLAVGNVFGSNIVNMAVIFFADLFYQQGVLLVDAKIIHIVTAVVGIIMTTIILIGLFYRSRRSFLFMGWDAILAALVYLAGVYILFQLGLNVII</sequence>
<dbReference type="Gene3D" id="1.20.1420.30">
    <property type="entry name" value="NCX, central ion-binding region"/>
    <property type="match status" value="1"/>
</dbReference>
<feature type="transmembrane region" description="Helical" evidence="5">
    <location>
        <begin position="281"/>
        <end position="302"/>
    </location>
</feature>
<feature type="transmembrane region" description="Helical" evidence="5">
    <location>
        <begin position="69"/>
        <end position="90"/>
    </location>
</feature>
<feature type="transmembrane region" description="Helical" evidence="5">
    <location>
        <begin position="219"/>
        <end position="240"/>
    </location>
</feature>
<feature type="domain" description="Sodium/calcium exchanger membrane region" evidence="6">
    <location>
        <begin position="5"/>
        <end position="153"/>
    </location>
</feature>
<keyword evidence="3 5" id="KW-1133">Transmembrane helix</keyword>
<evidence type="ECO:0000313" key="7">
    <source>
        <dbReference type="EMBL" id="MCC3144871.1"/>
    </source>
</evidence>
<gene>
    <name evidence="7" type="ORF">LJ207_06005</name>
</gene>
<evidence type="ECO:0000256" key="2">
    <source>
        <dbReference type="ARBA" id="ARBA00022692"/>
    </source>
</evidence>
<organism evidence="7 8">
    <name type="scientific">Halanaerobium polyolivorans</name>
    <dbReference type="NCBI Taxonomy" id="2886943"/>
    <lineage>
        <taxon>Bacteria</taxon>
        <taxon>Bacillati</taxon>
        <taxon>Bacillota</taxon>
        <taxon>Clostridia</taxon>
        <taxon>Halanaerobiales</taxon>
        <taxon>Halanaerobiaceae</taxon>
        <taxon>Halanaerobium</taxon>
    </lineage>
</organism>
<feature type="transmembrane region" description="Helical" evidence="5">
    <location>
        <begin position="6"/>
        <end position="26"/>
    </location>
</feature>
<keyword evidence="4 5" id="KW-0472">Membrane</keyword>
<proteinExistence type="predicted"/>
<evidence type="ECO:0000313" key="8">
    <source>
        <dbReference type="Proteomes" id="UP001199296"/>
    </source>
</evidence>
<dbReference type="InterPro" id="IPR044880">
    <property type="entry name" value="NCX_ion-bd_dom_sf"/>
</dbReference>
<dbReference type="AlphaFoldDB" id="A0AAW4X044"/>
<evidence type="ECO:0000256" key="1">
    <source>
        <dbReference type="ARBA" id="ARBA00004141"/>
    </source>
</evidence>
<accession>A0AAW4X044</accession>
<keyword evidence="8" id="KW-1185">Reference proteome</keyword>
<evidence type="ECO:0000256" key="3">
    <source>
        <dbReference type="ARBA" id="ARBA00022989"/>
    </source>
</evidence>
<feature type="transmembrane region" description="Helical" evidence="5">
    <location>
        <begin position="178"/>
        <end position="199"/>
    </location>
</feature>
<feature type="transmembrane region" description="Helical" evidence="5">
    <location>
        <begin position="102"/>
        <end position="124"/>
    </location>
</feature>
<dbReference type="Proteomes" id="UP001199296">
    <property type="component" value="Unassembled WGS sequence"/>
</dbReference>
<dbReference type="GO" id="GO:0006874">
    <property type="term" value="P:intracellular calcium ion homeostasis"/>
    <property type="evidence" value="ECO:0007669"/>
    <property type="project" value="TreeGrafter"/>
</dbReference>
<dbReference type="PANTHER" id="PTHR10846">
    <property type="entry name" value="SODIUM/POTASSIUM/CALCIUM EXCHANGER"/>
    <property type="match status" value="1"/>
</dbReference>
<reference evidence="7 8" key="1">
    <citation type="submission" date="2021-10" db="EMBL/GenBank/DDBJ databases">
        <authorList>
            <person name="Grouzdev D.S."/>
            <person name="Pantiukh K.S."/>
            <person name="Krutkina M.S."/>
        </authorList>
    </citation>
    <scope>NUCLEOTIDE SEQUENCE [LARGE SCALE GENOMIC DNA]</scope>
    <source>
        <strain evidence="7 8">Z-7514</strain>
    </source>
</reference>
<dbReference type="PANTHER" id="PTHR10846:SF8">
    <property type="entry name" value="INNER MEMBRANE PROTEIN YRBG"/>
    <property type="match status" value="1"/>
</dbReference>
<dbReference type="GO" id="GO:0005262">
    <property type="term" value="F:calcium channel activity"/>
    <property type="evidence" value="ECO:0007669"/>
    <property type="project" value="TreeGrafter"/>
</dbReference>